<proteinExistence type="predicted"/>
<organism evidence="1">
    <name type="scientific">marine sediment metagenome</name>
    <dbReference type="NCBI Taxonomy" id="412755"/>
    <lineage>
        <taxon>unclassified sequences</taxon>
        <taxon>metagenomes</taxon>
        <taxon>ecological metagenomes</taxon>
    </lineage>
</organism>
<protein>
    <submittedName>
        <fullName evidence="1">Uncharacterized protein</fullName>
    </submittedName>
</protein>
<reference evidence="1" key="1">
    <citation type="journal article" date="2014" name="Front. Microbiol.">
        <title>High frequency of phylogenetically diverse reductive dehalogenase-homologous genes in deep subseafloor sedimentary metagenomes.</title>
        <authorList>
            <person name="Kawai M."/>
            <person name="Futagami T."/>
            <person name="Toyoda A."/>
            <person name="Takaki Y."/>
            <person name="Nishi S."/>
            <person name="Hori S."/>
            <person name="Arai W."/>
            <person name="Tsubouchi T."/>
            <person name="Morono Y."/>
            <person name="Uchiyama I."/>
            <person name="Ito T."/>
            <person name="Fujiyama A."/>
            <person name="Inagaki F."/>
            <person name="Takami H."/>
        </authorList>
    </citation>
    <scope>NUCLEOTIDE SEQUENCE</scope>
    <source>
        <strain evidence="1">Expedition CK06-06</strain>
    </source>
</reference>
<feature type="non-terminal residue" evidence="1">
    <location>
        <position position="1"/>
    </location>
</feature>
<gene>
    <name evidence="1" type="ORF">S01H1_45650</name>
</gene>
<comment type="caution">
    <text evidence="1">The sequence shown here is derived from an EMBL/GenBank/DDBJ whole genome shotgun (WGS) entry which is preliminary data.</text>
</comment>
<dbReference type="EMBL" id="BARS01029191">
    <property type="protein sequence ID" value="GAG01746.1"/>
    <property type="molecule type" value="Genomic_DNA"/>
</dbReference>
<accession>X0VMG9</accession>
<evidence type="ECO:0000313" key="1">
    <source>
        <dbReference type="EMBL" id="GAG01746.1"/>
    </source>
</evidence>
<name>X0VMG9_9ZZZZ</name>
<sequence>QIKASSAMSENWLKAPDADLVEATARAGEKPFERELSITKGASN</sequence>
<dbReference type="AlphaFoldDB" id="X0VMG9"/>